<name>A0AA39A861_VITRO</name>
<protein>
    <submittedName>
        <fullName evidence="1">Uncharacterized protein</fullName>
    </submittedName>
</protein>
<dbReference type="Proteomes" id="UP001168098">
    <property type="component" value="Unassembled WGS sequence"/>
</dbReference>
<evidence type="ECO:0000313" key="2">
    <source>
        <dbReference type="Proteomes" id="UP001168098"/>
    </source>
</evidence>
<dbReference type="AlphaFoldDB" id="A0AA39A861"/>
<comment type="caution">
    <text evidence="1">The sequence shown here is derived from an EMBL/GenBank/DDBJ whole genome shotgun (WGS) entry which is preliminary data.</text>
</comment>
<proteinExistence type="predicted"/>
<keyword evidence="2" id="KW-1185">Reference proteome</keyword>
<evidence type="ECO:0000313" key="1">
    <source>
        <dbReference type="EMBL" id="KAJ9702765.1"/>
    </source>
</evidence>
<dbReference type="EMBL" id="JARBHA010000004">
    <property type="protein sequence ID" value="KAJ9702765.1"/>
    <property type="molecule type" value="Genomic_DNA"/>
</dbReference>
<sequence length="98" mass="11569">MNLGCKRSDSRLPVEELKEVVEGSEEPMLDFPRQNIISSGDKNEESTEISFEYREFKNLIFPRDNLQEECGKQLSTSLLMTYNYLENYQLVLQHWKAF</sequence>
<gene>
    <name evidence="1" type="ORF">PVL29_004478</name>
</gene>
<reference evidence="1 2" key="1">
    <citation type="journal article" date="2023" name="BMC Biotechnol.">
        <title>Vitis rotundifolia cv Carlos genome sequencing.</title>
        <authorList>
            <person name="Huff M."/>
            <person name="Hulse-Kemp A."/>
            <person name="Scheffler B."/>
            <person name="Youngblood R."/>
            <person name="Simpson S."/>
            <person name="Babiker E."/>
            <person name="Staton M."/>
        </authorList>
    </citation>
    <scope>NUCLEOTIDE SEQUENCE [LARGE SCALE GENOMIC DNA]</scope>
    <source>
        <tissue evidence="1">Leaf</tissue>
    </source>
</reference>
<organism evidence="1 2">
    <name type="scientific">Vitis rotundifolia</name>
    <name type="common">Muscadine grape</name>
    <dbReference type="NCBI Taxonomy" id="103349"/>
    <lineage>
        <taxon>Eukaryota</taxon>
        <taxon>Viridiplantae</taxon>
        <taxon>Streptophyta</taxon>
        <taxon>Embryophyta</taxon>
        <taxon>Tracheophyta</taxon>
        <taxon>Spermatophyta</taxon>
        <taxon>Magnoliopsida</taxon>
        <taxon>eudicotyledons</taxon>
        <taxon>Gunneridae</taxon>
        <taxon>Pentapetalae</taxon>
        <taxon>rosids</taxon>
        <taxon>Vitales</taxon>
        <taxon>Vitaceae</taxon>
        <taxon>Viteae</taxon>
        <taxon>Vitis</taxon>
    </lineage>
</organism>
<accession>A0AA39A861</accession>